<dbReference type="EMBL" id="HACG01008089">
    <property type="protein sequence ID" value="CEK54954.1"/>
    <property type="molecule type" value="Transcribed_RNA"/>
</dbReference>
<sequence>LISVELPLCFYKINGENLKRAGHVCFALSDRVLLHGGFSEKCNIHADLYNLKIRS</sequence>
<accession>A0A0B6YFN0</accession>
<dbReference type="AlphaFoldDB" id="A0A0B6YFN0"/>
<organism evidence="1">
    <name type="scientific">Arion vulgaris</name>
    <dbReference type="NCBI Taxonomy" id="1028688"/>
    <lineage>
        <taxon>Eukaryota</taxon>
        <taxon>Metazoa</taxon>
        <taxon>Spiralia</taxon>
        <taxon>Lophotrochozoa</taxon>
        <taxon>Mollusca</taxon>
        <taxon>Gastropoda</taxon>
        <taxon>Heterobranchia</taxon>
        <taxon>Euthyneura</taxon>
        <taxon>Panpulmonata</taxon>
        <taxon>Eupulmonata</taxon>
        <taxon>Stylommatophora</taxon>
        <taxon>Helicina</taxon>
        <taxon>Arionoidea</taxon>
        <taxon>Arionidae</taxon>
        <taxon>Arion</taxon>
    </lineage>
</organism>
<protein>
    <submittedName>
        <fullName evidence="1">Uncharacterized protein</fullName>
    </submittedName>
</protein>
<gene>
    <name evidence="1" type="primary">ORF24011</name>
</gene>
<name>A0A0B6YFN0_9EUPU</name>
<evidence type="ECO:0000313" key="1">
    <source>
        <dbReference type="EMBL" id="CEK54954.1"/>
    </source>
</evidence>
<feature type="non-terminal residue" evidence="1">
    <location>
        <position position="1"/>
    </location>
</feature>
<reference evidence="1" key="1">
    <citation type="submission" date="2014-12" db="EMBL/GenBank/DDBJ databases">
        <title>Insight into the proteome of Arion vulgaris.</title>
        <authorList>
            <person name="Aradska J."/>
            <person name="Bulat T."/>
            <person name="Smidak R."/>
            <person name="Sarate P."/>
            <person name="Gangsoo J."/>
            <person name="Sialana F."/>
            <person name="Bilban M."/>
            <person name="Lubec G."/>
        </authorList>
    </citation>
    <scope>NUCLEOTIDE SEQUENCE</scope>
    <source>
        <tissue evidence="1">Skin</tissue>
    </source>
</reference>
<proteinExistence type="predicted"/>